<keyword evidence="2" id="KW-0472">Membrane</keyword>
<evidence type="ECO:0000256" key="2">
    <source>
        <dbReference type="SAM" id="Phobius"/>
    </source>
</evidence>
<name>A0A3N4LRC7_9PEZI</name>
<feature type="transmembrane region" description="Helical" evidence="2">
    <location>
        <begin position="40"/>
        <end position="58"/>
    </location>
</feature>
<reference evidence="3 4" key="1">
    <citation type="journal article" date="2018" name="Nat. Ecol. Evol.">
        <title>Pezizomycetes genomes reveal the molecular basis of ectomycorrhizal truffle lifestyle.</title>
        <authorList>
            <person name="Murat C."/>
            <person name="Payen T."/>
            <person name="Noel B."/>
            <person name="Kuo A."/>
            <person name="Morin E."/>
            <person name="Chen J."/>
            <person name="Kohler A."/>
            <person name="Krizsan K."/>
            <person name="Balestrini R."/>
            <person name="Da Silva C."/>
            <person name="Montanini B."/>
            <person name="Hainaut M."/>
            <person name="Levati E."/>
            <person name="Barry K.W."/>
            <person name="Belfiori B."/>
            <person name="Cichocki N."/>
            <person name="Clum A."/>
            <person name="Dockter R.B."/>
            <person name="Fauchery L."/>
            <person name="Guy J."/>
            <person name="Iotti M."/>
            <person name="Le Tacon F."/>
            <person name="Lindquist E.A."/>
            <person name="Lipzen A."/>
            <person name="Malagnac F."/>
            <person name="Mello A."/>
            <person name="Molinier V."/>
            <person name="Miyauchi S."/>
            <person name="Poulain J."/>
            <person name="Riccioni C."/>
            <person name="Rubini A."/>
            <person name="Sitrit Y."/>
            <person name="Splivallo R."/>
            <person name="Traeger S."/>
            <person name="Wang M."/>
            <person name="Zifcakova L."/>
            <person name="Wipf D."/>
            <person name="Zambonelli A."/>
            <person name="Paolocci F."/>
            <person name="Nowrousian M."/>
            <person name="Ottonello S."/>
            <person name="Baldrian P."/>
            <person name="Spatafora J.W."/>
            <person name="Henrissat B."/>
            <person name="Nagy L.G."/>
            <person name="Aury J.M."/>
            <person name="Wincker P."/>
            <person name="Grigoriev I.V."/>
            <person name="Bonfante P."/>
            <person name="Martin F.M."/>
        </authorList>
    </citation>
    <scope>NUCLEOTIDE SEQUENCE [LARGE SCALE GENOMIC DNA]</scope>
    <source>
        <strain evidence="3 4">ATCC MYA-4762</strain>
    </source>
</reference>
<evidence type="ECO:0000313" key="3">
    <source>
        <dbReference type="EMBL" id="RPB24089.1"/>
    </source>
</evidence>
<feature type="compositionally biased region" description="Pro residues" evidence="1">
    <location>
        <begin position="125"/>
        <end position="144"/>
    </location>
</feature>
<dbReference type="Proteomes" id="UP000267821">
    <property type="component" value="Unassembled WGS sequence"/>
</dbReference>
<evidence type="ECO:0000256" key="1">
    <source>
        <dbReference type="SAM" id="MobiDB-lite"/>
    </source>
</evidence>
<proteinExistence type="predicted"/>
<sequence length="161" mass="18265">MSPRYANIFSKRDPLDDGDDGGHLEGWFYSKDARMARYELFLVIIFLLAFVLISYLHAQIRMTKGLAPLWYHSWLVSSKRRSQFESEARSETLPMPEDNFSFYQNGQELYVLPPPAYNPNFAQPPAYPGPPRPKTAPQEHPPPAYHGNGYGGPSSSAVQQT</sequence>
<organism evidence="3 4">
    <name type="scientific">Terfezia boudieri ATCC MYA-4762</name>
    <dbReference type="NCBI Taxonomy" id="1051890"/>
    <lineage>
        <taxon>Eukaryota</taxon>
        <taxon>Fungi</taxon>
        <taxon>Dikarya</taxon>
        <taxon>Ascomycota</taxon>
        <taxon>Pezizomycotina</taxon>
        <taxon>Pezizomycetes</taxon>
        <taxon>Pezizales</taxon>
        <taxon>Pezizaceae</taxon>
        <taxon>Terfezia</taxon>
    </lineage>
</organism>
<dbReference type="EMBL" id="ML121543">
    <property type="protein sequence ID" value="RPB24089.1"/>
    <property type="molecule type" value="Genomic_DNA"/>
</dbReference>
<protein>
    <submittedName>
        <fullName evidence="3">Uncharacterized protein</fullName>
    </submittedName>
</protein>
<evidence type="ECO:0000313" key="4">
    <source>
        <dbReference type="Proteomes" id="UP000267821"/>
    </source>
</evidence>
<keyword evidence="2" id="KW-1133">Transmembrane helix</keyword>
<keyword evidence="4" id="KW-1185">Reference proteome</keyword>
<dbReference type="AlphaFoldDB" id="A0A3N4LRC7"/>
<dbReference type="Pfam" id="PF12273">
    <property type="entry name" value="RCR"/>
    <property type="match status" value="1"/>
</dbReference>
<dbReference type="InParanoid" id="A0A3N4LRC7"/>
<feature type="region of interest" description="Disordered" evidence="1">
    <location>
        <begin position="114"/>
        <end position="161"/>
    </location>
</feature>
<dbReference type="OrthoDB" id="5400539at2759"/>
<accession>A0A3N4LRC7</accession>
<dbReference type="InterPro" id="IPR020999">
    <property type="entry name" value="Chitin_synth_reg_RCR"/>
</dbReference>
<keyword evidence="2" id="KW-0812">Transmembrane</keyword>
<gene>
    <name evidence="3" type="ORF">L211DRAFT_205963</name>
</gene>